<feature type="transmembrane region" description="Helical" evidence="1">
    <location>
        <begin position="112"/>
        <end position="130"/>
    </location>
</feature>
<dbReference type="EMBL" id="CP043028">
    <property type="protein sequence ID" value="QFJ53742.1"/>
    <property type="molecule type" value="Genomic_DNA"/>
</dbReference>
<reference evidence="3" key="1">
    <citation type="submission" date="2019-08" db="EMBL/GenBank/DDBJ databases">
        <title>Complete Genome Sequence of the Polysaccharide-Degrading Rumen Bacterium Pseudobutyrivibrio xylanivorans MA3014.</title>
        <authorList>
            <person name="Palevich N."/>
            <person name="Maclean P.H."/>
            <person name="Kelly W.J."/>
            <person name="Leahy S.C."/>
            <person name="Rakonjac J."/>
            <person name="Attwood G.T."/>
        </authorList>
    </citation>
    <scope>NUCLEOTIDE SEQUENCE [LARGE SCALE GENOMIC DNA]</scope>
    <source>
        <strain evidence="3">MA3014</strain>
    </source>
</reference>
<name>A0A5P6VMV6_PSEXY</name>
<feature type="transmembrane region" description="Helical" evidence="1">
    <location>
        <begin position="178"/>
        <end position="204"/>
    </location>
</feature>
<accession>A0A5P6VMV6</accession>
<feature type="transmembrane region" description="Helical" evidence="1">
    <location>
        <begin position="136"/>
        <end position="157"/>
    </location>
</feature>
<dbReference type="RefSeq" id="WP_151622239.1">
    <property type="nucleotide sequence ID" value="NZ_CP043028.1"/>
</dbReference>
<keyword evidence="1" id="KW-0812">Transmembrane</keyword>
<organism evidence="2 3">
    <name type="scientific">Pseudobutyrivibrio xylanivorans</name>
    <dbReference type="NCBI Taxonomy" id="185007"/>
    <lineage>
        <taxon>Bacteria</taxon>
        <taxon>Bacillati</taxon>
        <taxon>Bacillota</taxon>
        <taxon>Clostridia</taxon>
        <taxon>Lachnospirales</taxon>
        <taxon>Lachnospiraceae</taxon>
        <taxon>Pseudobutyrivibrio</taxon>
    </lineage>
</organism>
<protein>
    <submittedName>
        <fullName evidence="2">Uncharacterized protein</fullName>
    </submittedName>
</protein>
<dbReference type="Proteomes" id="UP000327030">
    <property type="component" value="Chromosome 1"/>
</dbReference>
<evidence type="ECO:0000313" key="2">
    <source>
        <dbReference type="EMBL" id="QFJ53742.1"/>
    </source>
</evidence>
<proteinExistence type="predicted"/>
<sequence length="208" mass="23480">MFRLIDIAATGAMPSEILKSLYYTFIDDRFMARILIKAMKRPPSKGFSYVYYHIGCKPMKKLHTYILDRNAVTLGGKAGKMPEDIVKELRAEVDTWSTESAEDYRMSWKKKIEAAIVKNLLLFANLYLYINLKTEISLWIFVFVNTAGVILNIVLDYECCIKDRRLGMIKNKTHPPAAGLHIAFQMIGGLGLIINISTAVAGWLGPIA</sequence>
<evidence type="ECO:0000313" key="3">
    <source>
        <dbReference type="Proteomes" id="UP000327030"/>
    </source>
</evidence>
<dbReference type="OrthoDB" id="2045218at2"/>
<evidence type="ECO:0000256" key="1">
    <source>
        <dbReference type="SAM" id="Phobius"/>
    </source>
</evidence>
<keyword evidence="1" id="KW-1133">Transmembrane helix</keyword>
<dbReference type="AlphaFoldDB" id="A0A5P6VMV6"/>
<keyword evidence="1" id="KW-0472">Membrane</keyword>
<dbReference type="KEGG" id="pxv:FXF36_02085"/>
<gene>
    <name evidence="2" type="ORF">FXF36_02085</name>
</gene>